<accession>A0A1H3ZY44</accession>
<evidence type="ECO:0000313" key="2">
    <source>
        <dbReference type="Proteomes" id="UP000199409"/>
    </source>
</evidence>
<dbReference type="EMBL" id="FNQN01000004">
    <property type="protein sequence ID" value="SEA28351.1"/>
    <property type="molecule type" value="Genomic_DNA"/>
</dbReference>
<dbReference type="InterPro" id="IPR010424">
    <property type="entry name" value="EutQ"/>
</dbReference>
<evidence type="ECO:0000313" key="1">
    <source>
        <dbReference type="EMBL" id="SEA28351.1"/>
    </source>
</evidence>
<dbReference type="Gene3D" id="2.60.120.10">
    <property type="entry name" value="Jelly Rolls"/>
    <property type="match status" value="1"/>
</dbReference>
<sequence length="147" mass="16732">MDKDLLRTIIREVIAEQSQLEIAHFEKKVDKQSGVTAVRAAEVKPKPFDTGKEGDKVFLTDLFTLDESPRLGSGIMEMESSCFDWVLKYDEIDYVIEGRLEIIIDGRKIVGEAGDVILIPKDTAIQFSVPEFARFLYVTYPADWENQ</sequence>
<dbReference type="InterPro" id="IPR011051">
    <property type="entry name" value="RmlC_Cupin_sf"/>
</dbReference>
<dbReference type="STRING" id="37625.SAMN05660420_01715"/>
<dbReference type="AlphaFoldDB" id="A0A1H3ZY44"/>
<organism evidence="1 2">
    <name type="scientific">Desulfuromusa kysingii</name>
    <dbReference type="NCBI Taxonomy" id="37625"/>
    <lineage>
        <taxon>Bacteria</taxon>
        <taxon>Pseudomonadati</taxon>
        <taxon>Thermodesulfobacteriota</taxon>
        <taxon>Desulfuromonadia</taxon>
        <taxon>Desulfuromonadales</taxon>
        <taxon>Geopsychrobacteraceae</taxon>
        <taxon>Desulfuromusa</taxon>
    </lineage>
</organism>
<dbReference type="PANTHER" id="PTHR36169">
    <property type="entry name" value="ETHANOLAMINE UTILIZATION PROTEIN EUTQ"/>
    <property type="match status" value="1"/>
</dbReference>
<gene>
    <name evidence="1" type="ORF">SAMN05660420_01715</name>
</gene>
<proteinExistence type="predicted"/>
<reference evidence="1 2" key="1">
    <citation type="submission" date="2016-10" db="EMBL/GenBank/DDBJ databases">
        <authorList>
            <person name="de Groot N.N."/>
        </authorList>
    </citation>
    <scope>NUCLEOTIDE SEQUENCE [LARGE SCALE GENOMIC DNA]</scope>
    <source>
        <strain evidence="1 2">DSM 7343</strain>
    </source>
</reference>
<dbReference type="Pfam" id="PF06249">
    <property type="entry name" value="EutQ"/>
    <property type="match status" value="1"/>
</dbReference>
<dbReference type="CDD" id="cd02228">
    <property type="entry name" value="cupin_EutQ"/>
    <property type="match status" value="1"/>
</dbReference>
<dbReference type="InterPro" id="IPR014710">
    <property type="entry name" value="RmlC-like_jellyroll"/>
</dbReference>
<dbReference type="SUPFAM" id="SSF51182">
    <property type="entry name" value="RmlC-like cupins"/>
    <property type="match status" value="1"/>
</dbReference>
<keyword evidence="2" id="KW-1185">Reference proteome</keyword>
<dbReference type="PANTHER" id="PTHR36169:SF1">
    <property type="entry name" value="ACETATE KINASE EUTQ"/>
    <property type="match status" value="1"/>
</dbReference>
<dbReference type="RefSeq" id="WP_217637463.1">
    <property type="nucleotide sequence ID" value="NZ_FNQN01000004.1"/>
</dbReference>
<dbReference type="Proteomes" id="UP000199409">
    <property type="component" value="Unassembled WGS sequence"/>
</dbReference>
<protein>
    <submittedName>
        <fullName evidence="1">Ethanolamine utilization protein EutQ</fullName>
    </submittedName>
</protein>
<name>A0A1H3ZY44_9BACT</name>